<evidence type="ECO:0000259" key="3">
    <source>
        <dbReference type="PROSITE" id="PS50111"/>
    </source>
</evidence>
<gene>
    <name evidence="4" type="ORF">QU481_12270</name>
</gene>
<evidence type="ECO:0000256" key="1">
    <source>
        <dbReference type="ARBA" id="ARBA00023224"/>
    </source>
</evidence>
<reference evidence="4" key="1">
    <citation type="submission" date="2023-06" db="EMBL/GenBank/DDBJ databases">
        <authorList>
            <person name="Zhang S."/>
        </authorList>
    </citation>
    <scope>NUCLEOTIDE SEQUENCE</scope>
    <source>
        <strain evidence="4">SG2303</strain>
    </source>
</reference>
<keyword evidence="5" id="KW-1185">Reference proteome</keyword>
<dbReference type="Proteomes" id="UP001168540">
    <property type="component" value="Unassembled WGS sequence"/>
</dbReference>
<dbReference type="PANTHER" id="PTHR32089:SF112">
    <property type="entry name" value="LYSOZYME-LIKE PROTEIN-RELATED"/>
    <property type="match status" value="1"/>
</dbReference>
<dbReference type="Gene3D" id="1.10.287.950">
    <property type="entry name" value="Methyl-accepting chemotaxis protein"/>
    <property type="match status" value="1"/>
</dbReference>
<dbReference type="Pfam" id="PF00015">
    <property type="entry name" value="MCPsignal"/>
    <property type="match status" value="1"/>
</dbReference>
<accession>A0ABT7XPK8</accession>
<dbReference type="PROSITE" id="PS50111">
    <property type="entry name" value="CHEMOTAXIS_TRANSDUC_2"/>
    <property type="match status" value="1"/>
</dbReference>
<protein>
    <submittedName>
        <fullName evidence="4">Methyl-accepting chemotaxis protein</fullName>
    </submittedName>
</protein>
<evidence type="ECO:0000313" key="4">
    <source>
        <dbReference type="EMBL" id="MDN0075665.1"/>
    </source>
</evidence>
<dbReference type="InterPro" id="IPR004089">
    <property type="entry name" value="MCPsignal_dom"/>
</dbReference>
<evidence type="ECO:0000256" key="2">
    <source>
        <dbReference type="PROSITE-ProRule" id="PRU00284"/>
    </source>
</evidence>
<organism evidence="4 5">
    <name type="scientific">Crenobacter oryzisoli</name>
    <dbReference type="NCBI Taxonomy" id="3056844"/>
    <lineage>
        <taxon>Bacteria</taxon>
        <taxon>Pseudomonadati</taxon>
        <taxon>Pseudomonadota</taxon>
        <taxon>Betaproteobacteria</taxon>
        <taxon>Neisseriales</taxon>
        <taxon>Neisseriaceae</taxon>
        <taxon>Crenobacter</taxon>
    </lineage>
</organism>
<proteinExistence type="predicted"/>
<name>A0ABT7XPK8_9NEIS</name>
<comment type="caution">
    <text evidence="4">The sequence shown here is derived from an EMBL/GenBank/DDBJ whole genome shotgun (WGS) entry which is preliminary data.</text>
</comment>
<feature type="domain" description="Methyl-accepting transducer" evidence="3">
    <location>
        <begin position="104"/>
        <end position="310"/>
    </location>
</feature>
<dbReference type="EMBL" id="JAUEDK010000020">
    <property type="protein sequence ID" value="MDN0075665.1"/>
    <property type="molecule type" value="Genomic_DNA"/>
</dbReference>
<keyword evidence="1 2" id="KW-0807">Transducer</keyword>
<dbReference type="SMART" id="SM00283">
    <property type="entry name" value="MA"/>
    <property type="match status" value="1"/>
</dbReference>
<dbReference type="SUPFAM" id="SSF58104">
    <property type="entry name" value="Methyl-accepting chemotaxis protein (MCP) signaling domain"/>
    <property type="match status" value="1"/>
</dbReference>
<dbReference type="RefSeq" id="WP_289830305.1">
    <property type="nucleotide sequence ID" value="NZ_JAUEDK010000020.1"/>
</dbReference>
<sequence length="333" mass="35402">MSLQADGGRAKAACLVLLIAALAGLLLLEGSASLEFGLFALLALGLQAWVVRGAKARLEVADYYVEPLQEGTATPTLIQSAPSRRDEVLPTVRDHLGRLRERCEGLSEESEQLSGLVEQSMNFIGRASELAKASGERVQASVGAVGEAAKVIDSLAEHTRHSAEVFDDLSSQSERISRIVGSIQEIAKQTNLLALNAAIEAARAGESGRGFAVVADEVRKLAERANASSEEIGQIADGLSRTAHSAGAGVEAARTSTEHGLARAHEAESAMRQIEQGAQQRVQMVFGTNSLLVQQQTISNQLRKDLLGLVDEAERALQLLKPLLDEVRTARAA</sequence>
<dbReference type="PANTHER" id="PTHR32089">
    <property type="entry name" value="METHYL-ACCEPTING CHEMOTAXIS PROTEIN MCPB"/>
    <property type="match status" value="1"/>
</dbReference>
<evidence type="ECO:0000313" key="5">
    <source>
        <dbReference type="Proteomes" id="UP001168540"/>
    </source>
</evidence>